<evidence type="ECO:0000256" key="2">
    <source>
        <dbReference type="ARBA" id="ARBA00022801"/>
    </source>
</evidence>
<dbReference type="Pfam" id="PF02113">
    <property type="entry name" value="Peptidase_S13"/>
    <property type="match status" value="1"/>
</dbReference>
<accession>A0ABR9QMK3</accession>
<dbReference type="SUPFAM" id="SSF56601">
    <property type="entry name" value="beta-lactamase/transpeptidase-like"/>
    <property type="match status" value="1"/>
</dbReference>
<comment type="similarity">
    <text evidence="1">Belongs to the peptidase S13 family.</text>
</comment>
<evidence type="ECO:0000313" key="5">
    <source>
        <dbReference type="Proteomes" id="UP001516662"/>
    </source>
</evidence>
<dbReference type="GO" id="GO:0009002">
    <property type="term" value="F:serine-type D-Ala-D-Ala carboxypeptidase activity"/>
    <property type="evidence" value="ECO:0007669"/>
    <property type="project" value="UniProtKB-EC"/>
</dbReference>
<keyword evidence="4" id="KW-0121">Carboxypeptidase</keyword>
<dbReference type="Gene3D" id="3.40.710.10">
    <property type="entry name" value="DD-peptidase/beta-lactamase superfamily"/>
    <property type="match status" value="2"/>
</dbReference>
<dbReference type="PANTHER" id="PTHR30023:SF0">
    <property type="entry name" value="PENICILLIN-SENSITIVE CARBOXYPEPTIDASE A"/>
    <property type="match status" value="1"/>
</dbReference>
<evidence type="ECO:0000313" key="4">
    <source>
        <dbReference type="EMBL" id="MBE4909738.1"/>
    </source>
</evidence>
<feature type="chain" id="PRO_5046776346" evidence="3">
    <location>
        <begin position="25"/>
        <end position="482"/>
    </location>
</feature>
<keyword evidence="5" id="KW-1185">Reference proteome</keyword>
<feature type="signal peptide" evidence="3">
    <location>
        <begin position="1"/>
        <end position="24"/>
    </location>
</feature>
<keyword evidence="4" id="KW-0645">Protease</keyword>
<evidence type="ECO:0000256" key="1">
    <source>
        <dbReference type="ARBA" id="ARBA00006096"/>
    </source>
</evidence>
<comment type="caution">
    <text evidence="4">The sequence shown here is derived from an EMBL/GenBank/DDBJ whole genome shotgun (WGS) entry which is preliminary data.</text>
</comment>
<organism evidence="4 5">
    <name type="scientific">Litchfieldia luteola</name>
    <dbReference type="NCBI Taxonomy" id="682179"/>
    <lineage>
        <taxon>Bacteria</taxon>
        <taxon>Bacillati</taxon>
        <taxon>Bacillota</taxon>
        <taxon>Bacilli</taxon>
        <taxon>Bacillales</taxon>
        <taxon>Bacillaceae</taxon>
        <taxon>Litchfieldia</taxon>
    </lineage>
</organism>
<proteinExistence type="inferred from homology"/>
<name>A0ABR9QMK3_9BACI</name>
<dbReference type="Gene3D" id="3.50.80.20">
    <property type="entry name" value="D-Ala-D-Ala carboxypeptidase C, peptidase S13"/>
    <property type="match status" value="1"/>
</dbReference>
<dbReference type="Proteomes" id="UP001516662">
    <property type="component" value="Unassembled WGS sequence"/>
</dbReference>
<dbReference type="EC" id="3.4.16.4" evidence="4"/>
<gene>
    <name evidence="4" type="primary">dacB</name>
    <name evidence="4" type="ORF">IMZ08_17025</name>
</gene>
<dbReference type="PRINTS" id="PR00922">
    <property type="entry name" value="DADACBPTASE3"/>
</dbReference>
<reference evidence="4 5" key="1">
    <citation type="submission" date="2020-10" db="EMBL/GenBank/DDBJ databases">
        <title>Bacillus sp. HD4P25, an endophyte from a halophyte.</title>
        <authorList>
            <person name="Sun J.-Q."/>
        </authorList>
    </citation>
    <scope>NUCLEOTIDE SEQUENCE [LARGE SCALE GENOMIC DNA]</scope>
    <source>
        <strain evidence="4 5">YIM 93174</strain>
    </source>
</reference>
<dbReference type="EMBL" id="JADCLJ010000024">
    <property type="protein sequence ID" value="MBE4909738.1"/>
    <property type="molecule type" value="Genomic_DNA"/>
</dbReference>
<dbReference type="NCBIfam" id="TIGR00666">
    <property type="entry name" value="PBP4"/>
    <property type="match status" value="1"/>
</dbReference>
<dbReference type="InterPro" id="IPR012338">
    <property type="entry name" value="Beta-lactam/transpept-like"/>
</dbReference>
<evidence type="ECO:0000256" key="3">
    <source>
        <dbReference type="SAM" id="SignalP"/>
    </source>
</evidence>
<keyword evidence="2 4" id="KW-0378">Hydrolase</keyword>
<protein>
    <submittedName>
        <fullName evidence="4">D-alanyl-D-alanine carboxypeptidase/D-alanyl-D-alanine-endopeptidase</fullName>
        <ecNumber evidence="4">3.4.16.4</ecNumber>
    </submittedName>
</protein>
<dbReference type="PANTHER" id="PTHR30023">
    <property type="entry name" value="D-ALANYL-D-ALANINE CARBOXYPEPTIDASE"/>
    <property type="match status" value="1"/>
</dbReference>
<sequence>MRKKIILLLLVGFIYSVPIQTVQAAEIGSLTSELNLFLENEPDLKGTIVGVSIRSATTGELIYQHNGNTRLRPASNMKLLTAAAALSALGENYTFKTEILTDGKVRNDTLKGNLFLKGKGDPTLLTEDFDQMASELSKKGIRYIRGDLIADDSWYDDVRYSVDLPWSDETAYYGGQVSALTAAPDKDYDTGAVRISVRPGDKAGKKAIIKVTPKTNYVVIKNRVITVENEEKKQLEITRKHGSNEILIQGRIPIDSKPYKEWVAVWEPTGLALDLFKQALNKEEIKVVGKSRFDKTPNEATPITDHHSMPLKDLFIPFMKLSNNVHAETLVKEMGRVIKGSGTWESGLDVMNSEMSKLGLNTASCVIRDGSGISHINLISTNEVSKLLFNSQSQPWFPVYLQSLPVAGNMDRMTGGTLRHRLSTVGNVYAKTGTLTTVSSISGYIDTKSGNKLIFSIILNNLLEDTKGKAIEDKMIELISNY</sequence>
<dbReference type="InterPro" id="IPR000667">
    <property type="entry name" value="Peptidase_S13"/>
</dbReference>
<keyword evidence="3" id="KW-0732">Signal</keyword>